<feature type="domain" description="HD-GYP" evidence="1">
    <location>
        <begin position="282"/>
        <end position="470"/>
    </location>
</feature>
<evidence type="ECO:0000313" key="2">
    <source>
        <dbReference type="EMBL" id="BDU50684.1"/>
    </source>
</evidence>
<dbReference type="PANTHER" id="PTHR43155">
    <property type="entry name" value="CYCLIC DI-GMP PHOSPHODIESTERASE PA4108-RELATED"/>
    <property type="match status" value="1"/>
</dbReference>
<dbReference type="RefSeq" id="WP_307903546.1">
    <property type="nucleotide sequence ID" value="NZ_AP027059.1"/>
</dbReference>
<dbReference type="Gene3D" id="3.30.450.40">
    <property type="match status" value="1"/>
</dbReference>
<dbReference type="InterPro" id="IPR003607">
    <property type="entry name" value="HD/PDEase_dom"/>
</dbReference>
<organism evidence="2 3">
    <name type="scientific">Haliovirga abyssi</name>
    <dbReference type="NCBI Taxonomy" id="2996794"/>
    <lineage>
        <taxon>Bacteria</taxon>
        <taxon>Fusobacteriati</taxon>
        <taxon>Fusobacteriota</taxon>
        <taxon>Fusobacteriia</taxon>
        <taxon>Fusobacteriales</taxon>
        <taxon>Haliovirgaceae</taxon>
        <taxon>Haliovirga</taxon>
    </lineage>
</organism>
<dbReference type="PROSITE" id="PS51832">
    <property type="entry name" value="HD_GYP"/>
    <property type="match status" value="1"/>
</dbReference>
<dbReference type="InterPro" id="IPR006675">
    <property type="entry name" value="HDIG_dom"/>
</dbReference>
<dbReference type="InterPro" id="IPR037522">
    <property type="entry name" value="HD_GYP_dom"/>
</dbReference>
<gene>
    <name evidence="2" type="ORF">HLVA_12530</name>
</gene>
<protein>
    <recommendedName>
        <fullName evidence="1">HD-GYP domain-containing protein</fullName>
    </recommendedName>
</protein>
<dbReference type="AlphaFoldDB" id="A0AAU9DIT6"/>
<evidence type="ECO:0000313" key="3">
    <source>
        <dbReference type="Proteomes" id="UP001321582"/>
    </source>
</evidence>
<proteinExistence type="predicted"/>
<reference evidence="2 3" key="1">
    <citation type="submission" date="2022-11" db="EMBL/GenBank/DDBJ databases">
        <title>Haliovirga abyssi gen. nov., sp. nov., a mesophilic fermentative bacterium isolated from the Iheya North hydrothermal field and the proposal of Haliovirgaceae fam. nov.</title>
        <authorList>
            <person name="Miyazaki U."/>
            <person name="Tame A."/>
            <person name="Miyazaki J."/>
            <person name="Takai K."/>
            <person name="Sawayama S."/>
            <person name="Kitajima M."/>
            <person name="Okamoto A."/>
            <person name="Nakagawa S."/>
        </authorList>
    </citation>
    <scope>NUCLEOTIDE SEQUENCE [LARGE SCALE GENOMIC DNA]</scope>
    <source>
        <strain evidence="2 3">IC12</strain>
    </source>
</reference>
<dbReference type="Pfam" id="PF13487">
    <property type="entry name" value="HD_5"/>
    <property type="match status" value="1"/>
</dbReference>
<dbReference type="CDD" id="cd00077">
    <property type="entry name" value="HDc"/>
    <property type="match status" value="1"/>
</dbReference>
<keyword evidence="3" id="KW-1185">Reference proteome</keyword>
<dbReference type="SMART" id="SM00471">
    <property type="entry name" value="HDc"/>
    <property type="match status" value="1"/>
</dbReference>
<dbReference type="KEGG" id="haby:HLVA_12530"/>
<name>A0AAU9DIT6_9FUSO</name>
<dbReference type="InterPro" id="IPR029016">
    <property type="entry name" value="GAF-like_dom_sf"/>
</dbReference>
<dbReference type="Gene3D" id="1.10.3210.10">
    <property type="entry name" value="Hypothetical protein af1432"/>
    <property type="match status" value="1"/>
</dbReference>
<dbReference type="NCBIfam" id="TIGR00277">
    <property type="entry name" value="HDIG"/>
    <property type="match status" value="1"/>
</dbReference>
<accession>A0AAU9DIT6</accession>
<dbReference type="EMBL" id="AP027059">
    <property type="protein sequence ID" value="BDU50684.1"/>
    <property type="molecule type" value="Genomic_DNA"/>
</dbReference>
<evidence type="ECO:0000259" key="1">
    <source>
        <dbReference type="PROSITE" id="PS51832"/>
    </source>
</evidence>
<dbReference type="SUPFAM" id="SSF55781">
    <property type="entry name" value="GAF domain-like"/>
    <property type="match status" value="1"/>
</dbReference>
<sequence>MSKIIILSNDKNIFIEDIEFFYDVKIFGENEFDLKKIEKNEKFYLLIDEENWNKNILKELLDLELNFKFAIFSEVNVIRFARKYYKLGASCVYNGKIKDYNIVDIISELDERVYDRFGYKELEKRNIEIENELTDYQVLYEMTKILRLELAFEEVIEKLLYLLENLVSGFSLFVLKRNEKEKHYYLKDGKSERISFLKKLLKYSKSSMLIDILENSIAFIPNFLDSKSWYSFPIIIKNNLRGYLLLVKHSELELSEKEEQIIIDILSHAGIIIENAYLLEESKNMNFEIVKSLVKAIEAKDTYTKGHSQRVAEYSYMIAKELGFSPAKLKELDMAAVLHDVGKIGLPEYILNKTGKLTDYEFEQIKKHPENGYEIVSQINNMKNIAEIIRHHHEKWNGTGYPLGLKKKEIPLTSRIISVADTYDAITSDRPYRKGLSHEFAVQELKKNKNIQFEEKLVDVFLKLMEDREL</sequence>
<dbReference type="SUPFAM" id="SSF109604">
    <property type="entry name" value="HD-domain/PDEase-like"/>
    <property type="match status" value="1"/>
</dbReference>
<dbReference type="Proteomes" id="UP001321582">
    <property type="component" value="Chromosome"/>
</dbReference>